<name>A0ABR8CK51_9NOST</name>
<evidence type="ECO:0000256" key="1">
    <source>
        <dbReference type="SAM" id="MobiDB-lite"/>
    </source>
</evidence>
<dbReference type="InterPro" id="IPR020346">
    <property type="entry name" value="Uncharacterised_15.3kDa"/>
</dbReference>
<comment type="caution">
    <text evidence="2">The sequence shown here is derived from an EMBL/GenBank/DDBJ whole genome shotgun (WGS) entry which is preliminary data.</text>
</comment>
<protein>
    <recommendedName>
        <fullName evidence="4">DUF5331 domain-containing protein</fullName>
    </recommendedName>
</protein>
<feature type="region of interest" description="Disordered" evidence="1">
    <location>
        <begin position="248"/>
        <end position="275"/>
    </location>
</feature>
<evidence type="ECO:0008006" key="4">
    <source>
        <dbReference type="Google" id="ProtNLM"/>
    </source>
</evidence>
<evidence type="ECO:0000313" key="2">
    <source>
        <dbReference type="EMBL" id="MBD2343208.1"/>
    </source>
</evidence>
<feature type="compositionally biased region" description="Low complexity" evidence="1">
    <location>
        <begin position="261"/>
        <end position="275"/>
    </location>
</feature>
<organism evidence="2 3">
    <name type="scientific">Anabaena subtropica FACHB-260</name>
    <dbReference type="NCBI Taxonomy" id="2692884"/>
    <lineage>
        <taxon>Bacteria</taxon>
        <taxon>Bacillati</taxon>
        <taxon>Cyanobacteriota</taxon>
        <taxon>Cyanophyceae</taxon>
        <taxon>Nostocales</taxon>
        <taxon>Nostocaceae</taxon>
        <taxon>Anabaena</taxon>
    </lineage>
</organism>
<feature type="compositionally biased region" description="Polar residues" evidence="1">
    <location>
        <begin position="182"/>
        <end position="195"/>
    </location>
</feature>
<accession>A0ABR8CK51</accession>
<reference evidence="2 3" key="1">
    <citation type="journal article" date="2020" name="ISME J.">
        <title>Comparative genomics reveals insights into cyanobacterial evolution and habitat adaptation.</title>
        <authorList>
            <person name="Chen M.Y."/>
            <person name="Teng W.K."/>
            <person name="Zhao L."/>
            <person name="Hu C.X."/>
            <person name="Zhou Y.K."/>
            <person name="Han B.P."/>
            <person name="Song L.R."/>
            <person name="Shu W.S."/>
        </authorList>
    </citation>
    <scope>NUCLEOTIDE SEQUENCE [LARGE SCALE GENOMIC DNA]</scope>
    <source>
        <strain evidence="2 3">FACHB-260</strain>
    </source>
</reference>
<dbReference type="Pfam" id="PF17265">
    <property type="entry name" value="DUF5331"/>
    <property type="match status" value="1"/>
</dbReference>
<sequence>MDIQELRQSLKMKWLSYYEQNRSWLAKMRVWATYNGLRRPSSGFILATLSVLEPQFEQILGFIMELNNDPDEIVAALGLNFNPDAELGLTTPSSNQKKQQIESKPTLSNGLVPNTHHWESQPVLSLVQNPVHLGAETRKVDVTHEAEPTNFAAGNGSQAIGFNLSEVNAITPKGNHTHSQSHRWSPTNHRSSPSVTVEVPNKTKPLPSFRLALATETHHNGKTLRVLEITTKVPSQSKTLALPTLTREVTQNRRDVDKQTPAPANKVKSSPSSNASSLASWVDEFCQGTGCNQDEAISIHH</sequence>
<feature type="region of interest" description="Disordered" evidence="1">
    <location>
        <begin position="173"/>
        <end position="202"/>
    </location>
</feature>
<dbReference type="RefSeq" id="WP_190405688.1">
    <property type="nucleotide sequence ID" value="NZ_JACJRF010000004.1"/>
</dbReference>
<gene>
    <name evidence="2" type="ORF">H6G18_03470</name>
</gene>
<dbReference type="Proteomes" id="UP000607281">
    <property type="component" value="Unassembled WGS sequence"/>
</dbReference>
<dbReference type="EMBL" id="JACJRF010000004">
    <property type="protein sequence ID" value="MBD2343208.1"/>
    <property type="molecule type" value="Genomic_DNA"/>
</dbReference>
<proteinExistence type="predicted"/>
<evidence type="ECO:0000313" key="3">
    <source>
        <dbReference type="Proteomes" id="UP000607281"/>
    </source>
</evidence>
<keyword evidence="3" id="KW-1185">Reference proteome</keyword>